<keyword evidence="3" id="KW-0732">Signal</keyword>
<feature type="signal peptide" evidence="3">
    <location>
        <begin position="1"/>
        <end position="29"/>
    </location>
</feature>
<name>A0A387AUX0_9LACO</name>
<dbReference type="OrthoDB" id="2255594at2"/>
<evidence type="ECO:0008006" key="6">
    <source>
        <dbReference type="Google" id="ProtNLM"/>
    </source>
</evidence>
<dbReference type="KEGG" id="abom:D7I45_05755"/>
<accession>A0A387AUX0</accession>
<evidence type="ECO:0000256" key="3">
    <source>
        <dbReference type="SAM" id="SignalP"/>
    </source>
</evidence>
<dbReference type="SUPFAM" id="SSF63829">
    <property type="entry name" value="Calcium-dependent phosphotriesterase"/>
    <property type="match status" value="1"/>
</dbReference>
<gene>
    <name evidence="4" type="ORF">D7I45_05755</name>
</gene>
<keyword evidence="5" id="KW-1185">Reference proteome</keyword>
<dbReference type="Proteomes" id="UP000272003">
    <property type="component" value="Chromosome"/>
</dbReference>
<feature type="region of interest" description="Disordered" evidence="2">
    <location>
        <begin position="47"/>
        <end position="67"/>
    </location>
</feature>
<protein>
    <recommendedName>
        <fullName evidence="6">Extracellular protein</fullName>
    </recommendedName>
</protein>
<dbReference type="EMBL" id="CP032626">
    <property type="protein sequence ID" value="AYF92995.1"/>
    <property type="molecule type" value="Genomic_DNA"/>
</dbReference>
<feature type="chain" id="PRO_5017333115" description="Extracellular protein" evidence="3">
    <location>
        <begin position="30"/>
        <end position="558"/>
    </location>
</feature>
<reference evidence="4 5" key="1">
    <citation type="submission" date="2018-09" db="EMBL/GenBank/DDBJ databases">
        <title>Genome sequencing of strain BHWM-4.</title>
        <authorList>
            <person name="Heo J."/>
            <person name="Kim S.-J."/>
            <person name="Kwon S.-W."/>
        </authorList>
    </citation>
    <scope>NUCLEOTIDE SEQUENCE [LARGE SCALE GENOMIC DNA]</scope>
    <source>
        <strain evidence="4 5">BHWM-4</strain>
    </source>
</reference>
<keyword evidence="1" id="KW-0175">Coiled coil</keyword>
<evidence type="ECO:0000313" key="4">
    <source>
        <dbReference type="EMBL" id="AYF92995.1"/>
    </source>
</evidence>
<proteinExistence type="predicted"/>
<evidence type="ECO:0000313" key="5">
    <source>
        <dbReference type="Proteomes" id="UP000272003"/>
    </source>
</evidence>
<feature type="compositionally biased region" description="Polar residues" evidence="2">
    <location>
        <begin position="53"/>
        <end position="64"/>
    </location>
</feature>
<dbReference type="RefSeq" id="WP_120784759.1">
    <property type="nucleotide sequence ID" value="NZ_CP032626.1"/>
</dbReference>
<sequence length="558" mass="64149">MRNLHKVITASAVAALGLALMATSVHVSANDDKSYDANTVTDTDKVEAHDAQGNPQGKATNNDANPADDRAQQEFWINSWDRSSKPIPQTTTDNALHVDSNTKLEKMDNTVPKMNAVWKDYTHDADGNNSYDSTNNVNTPAVNFKTKWMLPRGFNVDKSEHGNYQGMVMANNSIYMVESLGTGANQGAIIRFDMNALKNMGLDKSANQQLLVRAFRHFSTYTKAGQKRTLHFVNYLNKSDAVSAKVNRTKGRVRTQKRHVTNAHKRVRASLRRYRKVARQLRHAKRHARKVALRSRKRVLLRKYRATKKRQGRLIRRYHARIRKINKLLKKQTRQLRKLNKGKQLYRAYYELSKSITATPLINIGHGQTLAYNPKNQHLYLAQDNQLTKVDNNYYNQVTEIDPQTMQPVHQYRFKLMNNNSNMALHTLTFDNDGNAYFGVHAGPKDVKDNVYTLYTGNFSDSNVSFRPVKQMINWPGSYNQYLTYNRTNNRIYMISNDMIISVPADRLRDGNLSNDDVHYLTYNTNREFESLAFDDQGYGYLLTLWKSELLHSNVPMD</sequence>
<dbReference type="AlphaFoldDB" id="A0A387AUX0"/>
<evidence type="ECO:0000256" key="1">
    <source>
        <dbReference type="SAM" id="Coils"/>
    </source>
</evidence>
<feature type="coiled-coil region" evidence="1">
    <location>
        <begin position="315"/>
        <end position="342"/>
    </location>
</feature>
<organism evidence="4 5">
    <name type="scientific">Apilactobacillus bombintestini</name>
    <dbReference type="NCBI Taxonomy" id="2419772"/>
    <lineage>
        <taxon>Bacteria</taxon>
        <taxon>Bacillati</taxon>
        <taxon>Bacillota</taxon>
        <taxon>Bacilli</taxon>
        <taxon>Lactobacillales</taxon>
        <taxon>Lactobacillaceae</taxon>
        <taxon>Apilactobacillus</taxon>
    </lineage>
</organism>
<evidence type="ECO:0000256" key="2">
    <source>
        <dbReference type="SAM" id="MobiDB-lite"/>
    </source>
</evidence>